<dbReference type="Gene3D" id="6.10.340.10">
    <property type="match status" value="1"/>
</dbReference>
<reference evidence="12" key="1">
    <citation type="submission" date="2016-10" db="EMBL/GenBank/DDBJ databases">
        <authorList>
            <person name="Varghese N."/>
            <person name="Submissions S."/>
        </authorList>
    </citation>
    <scope>NUCLEOTIDE SEQUENCE [LARGE SCALE GENOMIC DNA]</scope>
    <source>
        <strain evidence="12">CGMCC 1.3703</strain>
    </source>
</reference>
<dbReference type="EMBL" id="FNIZ01000026">
    <property type="protein sequence ID" value="SDP65535.1"/>
    <property type="molecule type" value="Genomic_DNA"/>
</dbReference>
<feature type="transmembrane region" description="Helical" evidence="8">
    <location>
        <begin position="167"/>
        <end position="185"/>
    </location>
</feature>
<dbReference type="PANTHER" id="PTHR32089:SF112">
    <property type="entry name" value="LYSOZYME-LIKE PROTEIN-RELATED"/>
    <property type="match status" value="1"/>
</dbReference>
<dbReference type="PROSITE" id="PS50111">
    <property type="entry name" value="CHEMOTAXIS_TRANSDUC_2"/>
    <property type="match status" value="1"/>
</dbReference>
<evidence type="ECO:0000256" key="3">
    <source>
        <dbReference type="ARBA" id="ARBA00023136"/>
    </source>
</evidence>
<dbReference type="SMART" id="SM00304">
    <property type="entry name" value="HAMP"/>
    <property type="match status" value="1"/>
</dbReference>
<evidence type="ECO:0000313" key="12">
    <source>
        <dbReference type="Proteomes" id="UP000198860"/>
    </source>
</evidence>
<keyword evidence="8" id="KW-1133">Transmembrane helix</keyword>
<dbReference type="SUPFAM" id="SSF58104">
    <property type="entry name" value="Methyl-accepting chemotaxis protein (MCP) signaling domain"/>
    <property type="match status" value="1"/>
</dbReference>
<dbReference type="Pfam" id="PF00015">
    <property type="entry name" value="MCPsignal"/>
    <property type="match status" value="1"/>
</dbReference>
<dbReference type="RefSeq" id="WP_089654534.1">
    <property type="nucleotide sequence ID" value="NZ_FNIZ01000026.1"/>
</dbReference>
<keyword evidence="12" id="KW-1185">Reference proteome</keyword>
<sequence>MTIGKRLYTMTLIPLLLCLALISFIVFQMMDLQRSSNQDVQILLEGKELHGQLVSVEQALTTYGYNPSEASRSEAEVLIEQTASIFGDMEPLIATEAQEQWYNQAQSKFENWTELASGALASNDTNEVQRQAARTGGIINDIYMLQQEAQSWYDAQMTDQKQTIQNLILFTIIAAAVLVVSTILSTTRLTKLIARPIRDLAEKASEVANGNLKTLIEVSDKEKDEIGQLKRSFRTMIGNLEGTVQSVHHIGQNVQDFSSRLHNEMGGLSEISSQVANSTDELAQGSQSISEDVQDVANLMDDLHQGFELNREQGQSSRKASQQALTYVDEGQTSITDQRALMDRSAASIANVEKSVNHFIQYTDQIESTVKLVNDIAEQTNLLALNAAIEAARAGEHGKGFAVVAEEVRKLADQSTSATGHITEMVTQIRDGVQVIEQEMQETIQISEQQNHSVDTSKTAFEKITAQVKSIDEQLGALVTGLDESKDKSANVYVSIENVSSIVEETAAGTEEISASTVEQQAAFQQMIKETDHLENMVADLNEQLQHFEWNQRVEEQQIEKDLEVDFEDVDEEPYTASA</sequence>
<keyword evidence="4 6" id="KW-0807">Transducer</keyword>
<keyword evidence="2" id="KW-1003">Cell membrane</keyword>
<evidence type="ECO:0000256" key="1">
    <source>
        <dbReference type="ARBA" id="ARBA00004236"/>
    </source>
</evidence>
<dbReference type="AlphaFoldDB" id="A0A1H0UHM8"/>
<gene>
    <name evidence="11" type="ORF">SAMN05421677_12621</name>
</gene>
<dbReference type="PANTHER" id="PTHR32089">
    <property type="entry name" value="METHYL-ACCEPTING CHEMOTAXIS PROTEIN MCPB"/>
    <property type="match status" value="1"/>
</dbReference>
<feature type="coiled-coil region" evidence="7">
    <location>
        <begin position="524"/>
        <end position="551"/>
    </location>
</feature>
<feature type="transmembrane region" description="Helical" evidence="8">
    <location>
        <begin position="6"/>
        <end position="27"/>
    </location>
</feature>
<feature type="domain" description="HAMP" evidence="10">
    <location>
        <begin position="191"/>
        <end position="245"/>
    </location>
</feature>
<dbReference type="PROSITE" id="PS50885">
    <property type="entry name" value="HAMP"/>
    <property type="match status" value="1"/>
</dbReference>
<name>A0A1H0UHM8_HALAD</name>
<dbReference type="Proteomes" id="UP000198860">
    <property type="component" value="Unassembled WGS sequence"/>
</dbReference>
<dbReference type="InterPro" id="IPR003660">
    <property type="entry name" value="HAMP_dom"/>
</dbReference>
<accession>A0A1H0UHM8</accession>
<organism evidence="11 12">
    <name type="scientific">Halobacillus aidingensis</name>
    <dbReference type="NCBI Taxonomy" id="240303"/>
    <lineage>
        <taxon>Bacteria</taxon>
        <taxon>Bacillati</taxon>
        <taxon>Bacillota</taxon>
        <taxon>Bacilli</taxon>
        <taxon>Bacillales</taxon>
        <taxon>Bacillaceae</taxon>
        <taxon>Halobacillus</taxon>
    </lineage>
</organism>
<keyword evidence="3 8" id="KW-0472">Membrane</keyword>
<dbReference type="Gene3D" id="1.10.287.950">
    <property type="entry name" value="Methyl-accepting chemotaxis protein"/>
    <property type="match status" value="1"/>
</dbReference>
<evidence type="ECO:0000256" key="4">
    <source>
        <dbReference type="ARBA" id="ARBA00023224"/>
    </source>
</evidence>
<evidence type="ECO:0000256" key="2">
    <source>
        <dbReference type="ARBA" id="ARBA00022475"/>
    </source>
</evidence>
<evidence type="ECO:0000256" key="5">
    <source>
        <dbReference type="ARBA" id="ARBA00029447"/>
    </source>
</evidence>
<evidence type="ECO:0000259" key="10">
    <source>
        <dbReference type="PROSITE" id="PS50885"/>
    </source>
</evidence>
<comment type="subcellular location">
    <subcellularLocation>
        <location evidence="1">Cell membrane</location>
    </subcellularLocation>
</comment>
<dbReference type="CDD" id="cd06225">
    <property type="entry name" value="HAMP"/>
    <property type="match status" value="1"/>
</dbReference>
<protein>
    <submittedName>
        <fullName evidence="11">Methyl-accepting chemotaxis protein</fullName>
    </submittedName>
</protein>
<dbReference type="InterPro" id="IPR004089">
    <property type="entry name" value="MCPsignal_dom"/>
</dbReference>
<dbReference type="GO" id="GO:0007165">
    <property type="term" value="P:signal transduction"/>
    <property type="evidence" value="ECO:0007669"/>
    <property type="project" value="UniProtKB-KW"/>
</dbReference>
<keyword evidence="7" id="KW-0175">Coiled coil</keyword>
<evidence type="ECO:0000256" key="6">
    <source>
        <dbReference type="PROSITE-ProRule" id="PRU00284"/>
    </source>
</evidence>
<evidence type="ECO:0000256" key="8">
    <source>
        <dbReference type="SAM" id="Phobius"/>
    </source>
</evidence>
<keyword evidence="8" id="KW-0812">Transmembrane</keyword>
<dbReference type="STRING" id="240303.SAMN05421677_12621"/>
<dbReference type="GO" id="GO:0005886">
    <property type="term" value="C:plasma membrane"/>
    <property type="evidence" value="ECO:0007669"/>
    <property type="project" value="UniProtKB-SubCell"/>
</dbReference>
<dbReference type="SMART" id="SM00283">
    <property type="entry name" value="MA"/>
    <property type="match status" value="1"/>
</dbReference>
<proteinExistence type="inferred from homology"/>
<feature type="domain" description="Methyl-accepting transducer" evidence="9">
    <location>
        <begin position="264"/>
        <end position="514"/>
    </location>
</feature>
<evidence type="ECO:0000313" key="11">
    <source>
        <dbReference type="EMBL" id="SDP65535.1"/>
    </source>
</evidence>
<dbReference type="OrthoDB" id="2450685at2"/>
<evidence type="ECO:0000259" key="9">
    <source>
        <dbReference type="PROSITE" id="PS50111"/>
    </source>
</evidence>
<evidence type="ECO:0000256" key="7">
    <source>
        <dbReference type="SAM" id="Coils"/>
    </source>
</evidence>
<comment type="similarity">
    <text evidence="5">Belongs to the methyl-accepting chemotaxis (MCP) protein family.</text>
</comment>
<dbReference type="Pfam" id="PF00672">
    <property type="entry name" value="HAMP"/>
    <property type="match status" value="1"/>
</dbReference>